<dbReference type="Pfam" id="PF01370">
    <property type="entry name" value="Epimerase"/>
    <property type="match status" value="1"/>
</dbReference>
<dbReference type="EMBL" id="QUQO01000001">
    <property type="protein sequence ID" value="RFB04766.1"/>
    <property type="molecule type" value="Genomic_DNA"/>
</dbReference>
<comment type="caution">
    <text evidence="13">The sequence shown here is derived from an EMBL/GenBank/DDBJ whole genome shotgun (WGS) entry which is preliminary data.</text>
</comment>
<evidence type="ECO:0000256" key="6">
    <source>
        <dbReference type="ARBA" id="ARBA00018569"/>
    </source>
</evidence>
<evidence type="ECO:0000256" key="2">
    <source>
        <dbReference type="ARBA" id="ARBA00001911"/>
    </source>
</evidence>
<dbReference type="PANTHER" id="PTHR43725">
    <property type="entry name" value="UDP-GLUCOSE 4-EPIMERASE"/>
    <property type="match status" value="1"/>
</dbReference>
<dbReference type="InterPro" id="IPR036291">
    <property type="entry name" value="NAD(P)-bd_dom_sf"/>
</dbReference>
<protein>
    <recommendedName>
        <fullName evidence="6">UDP-glucose 4-epimerase</fullName>
        <ecNumber evidence="5">5.1.3.2</ecNumber>
    </recommendedName>
    <alternativeName>
        <fullName evidence="11">Galactowaldenase</fullName>
    </alternativeName>
    <alternativeName>
        <fullName evidence="10">UDP-galactose 4-epimerase</fullName>
    </alternativeName>
</protein>
<gene>
    <name evidence="13" type="primary">galE</name>
    <name evidence="13" type="ORF">DX908_05405</name>
</gene>
<dbReference type="RefSeq" id="WP_116391399.1">
    <property type="nucleotide sequence ID" value="NZ_QUQO01000001.1"/>
</dbReference>
<dbReference type="InterPro" id="IPR005886">
    <property type="entry name" value="UDP_G4E"/>
</dbReference>
<dbReference type="OrthoDB" id="9801785at2"/>
<evidence type="ECO:0000256" key="3">
    <source>
        <dbReference type="ARBA" id="ARBA00004947"/>
    </source>
</evidence>
<accession>A0A371RH45</accession>
<dbReference type="SUPFAM" id="SSF51735">
    <property type="entry name" value="NAD(P)-binding Rossmann-fold domains"/>
    <property type="match status" value="1"/>
</dbReference>
<evidence type="ECO:0000313" key="13">
    <source>
        <dbReference type="EMBL" id="RFB04766.1"/>
    </source>
</evidence>
<dbReference type="Gene3D" id="3.40.50.720">
    <property type="entry name" value="NAD(P)-binding Rossmann-like Domain"/>
    <property type="match status" value="1"/>
</dbReference>
<comment type="similarity">
    <text evidence="4">Belongs to the NAD(P)-dependent epimerase/dehydratase family.</text>
</comment>
<evidence type="ECO:0000313" key="14">
    <source>
        <dbReference type="Proteomes" id="UP000264589"/>
    </source>
</evidence>
<evidence type="ECO:0000256" key="9">
    <source>
        <dbReference type="ARBA" id="ARBA00023277"/>
    </source>
</evidence>
<dbReference type="Proteomes" id="UP000264589">
    <property type="component" value="Unassembled WGS sequence"/>
</dbReference>
<comment type="pathway">
    <text evidence="3">Carbohydrate metabolism; galactose metabolism.</text>
</comment>
<evidence type="ECO:0000256" key="4">
    <source>
        <dbReference type="ARBA" id="ARBA00007637"/>
    </source>
</evidence>
<proteinExistence type="inferred from homology"/>
<dbReference type="NCBIfam" id="TIGR01179">
    <property type="entry name" value="galE"/>
    <property type="match status" value="1"/>
</dbReference>
<evidence type="ECO:0000256" key="1">
    <source>
        <dbReference type="ARBA" id="ARBA00000083"/>
    </source>
</evidence>
<keyword evidence="8 13" id="KW-0413">Isomerase</keyword>
<reference evidence="13 14" key="1">
    <citation type="submission" date="2018-08" db="EMBL/GenBank/DDBJ databases">
        <title>Parvularcula sp. SM1705, isolated from surface water of the South Sea China.</title>
        <authorList>
            <person name="Sun L."/>
        </authorList>
    </citation>
    <scope>NUCLEOTIDE SEQUENCE [LARGE SCALE GENOMIC DNA]</scope>
    <source>
        <strain evidence="13 14">SM1705</strain>
    </source>
</reference>
<dbReference type="Gene3D" id="3.90.25.10">
    <property type="entry name" value="UDP-galactose 4-epimerase, domain 1"/>
    <property type="match status" value="1"/>
</dbReference>
<evidence type="ECO:0000256" key="11">
    <source>
        <dbReference type="ARBA" id="ARBA00033067"/>
    </source>
</evidence>
<dbReference type="UniPathway" id="UPA00214"/>
<keyword evidence="14" id="KW-1185">Reference proteome</keyword>
<dbReference type="GO" id="GO:0003978">
    <property type="term" value="F:UDP-glucose 4-epimerase activity"/>
    <property type="evidence" value="ECO:0007669"/>
    <property type="project" value="UniProtKB-EC"/>
</dbReference>
<sequence>MTIAVTGATGYLGTHMLLCLMDRGEDAIGFAAEGELPPALAGKVTLETVALDDSATLSAKFSEHRITGIIHFAGDGTIPASLIDPLKEYERTLVATLTMLRAASNARCEHVVFSSTASVYGVPDRMPIREETPLNSISPYGAAMAMAERIVTDSCRPACLSTAILRYFNVAGADPKLRAGEAGHPRHLIKAAAQIATGILDEPLKIYGDDYDTPDGTAIRDYIHVSDMAEAHAAALDHLVRGGDPVILNCGYGEGVSVRDVIEAVQRVSGEKLDTMASPRRPGDPPILIADTAAIRSVLGWSPRYDDIDQIVRTAIEWEKKDGGLAPQ</sequence>
<name>A0A371RH45_9PROT</name>
<feature type="domain" description="NAD-dependent epimerase/dehydratase" evidence="12">
    <location>
        <begin position="3"/>
        <end position="251"/>
    </location>
</feature>
<dbReference type="InterPro" id="IPR001509">
    <property type="entry name" value="Epimerase_deHydtase"/>
</dbReference>
<dbReference type="AlphaFoldDB" id="A0A371RH45"/>
<comment type="cofactor">
    <cofactor evidence="2">
        <name>NAD(+)</name>
        <dbReference type="ChEBI" id="CHEBI:57540"/>
    </cofactor>
</comment>
<evidence type="ECO:0000256" key="5">
    <source>
        <dbReference type="ARBA" id="ARBA00013189"/>
    </source>
</evidence>
<comment type="catalytic activity">
    <reaction evidence="1">
        <text>UDP-alpha-D-glucose = UDP-alpha-D-galactose</text>
        <dbReference type="Rhea" id="RHEA:22168"/>
        <dbReference type="ChEBI" id="CHEBI:58885"/>
        <dbReference type="ChEBI" id="CHEBI:66914"/>
        <dbReference type="EC" id="5.1.3.2"/>
    </reaction>
</comment>
<dbReference type="PANTHER" id="PTHR43725:SF53">
    <property type="entry name" value="UDP-ARABINOSE 4-EPIMERASE 1"/>
    <property type="match status" value="1"/>
</dbReference>
<dbReference type="InParanoid" id="A0A371RH45"/>
<evidence type="ECO:0000256" key="7">
    <source>
        <dbReference type="ARBA" id="ARBA00023027"/>
    </source>
</evidence>
<evidence type="ECO:0000259" key="12">
    <source>
        <dbReference type="Pfam" id="PF01370"/>
    </source>
</evidence>
<evidence type="ECO:0000256" key="10">
    <source>
        <dbReference type="ARBA" id="ARBA00031367"/>
    </source>
</evidence>
<evidence type="ECO:0000256" key="8">
    <source>
        <dbReference type="ARBA" id="ARBA00023235"/>
    </source>
</evidence>
<keyword evidence="7" id="KW-0520">NAD</keyword>
<dbReference type="EC" id="5.1.3.2" evidence="5"/>
<dbReference type="GO" id="GO:0033499">
    <property type="term" value="P:galactose catabolic process via UDP-galactose, Leloir pathway"/>
    <property type="evidence" value="ECO:0007669"/>
    <property type="project" value="TreeGrafter"/>
</dbReference>
<organism evidence="13 14">
    <name type="scientific">Parvularcula marina</name>
    <dbReference type="NCBI Taxonomy" id="2292771"/>
    <lineage>
        <taxon>Bacteria</taxon>
        <taxon>Pseudomonadati</taxon>
        <taxon>Pseudomonadota</taxon>
        <taxon>Alphaproteobacteria</taxon>
        <taxon>Parvularculales</taxon>
        <taxon>Parvularculaceae</taxon>
        <taxon>Parvularcula</taxon>
    </lineage>
</organism>
<keyword evidence="9" id="KW-0119">Carbohydrate metabolism</keyword>